<sequence length="87" mass="8847">MRAVLGVAVLLALLALAGLAAAVAPSSQSATDDPLDTDTAAVKRAFALFDAERLEMDAAVVRGARQARRAAAAQAAADKKKADKKAT</sequence>
<feature type="signal peptide" evidence="1">
    <location>
        <begin position="1"/>
        <end position="22"/>
    </location>
</feature>
<feature type="chain" id="PRO_5023129791" description="RxLR effector protein" evidence="1">
    <location>
        <begin position="23"/>
        <end position="87"/>
    </location>
</feature>
<proteinExistence type="predicted"/>
<organism evidence="2 3">
    <name type="scientific">Cafeteria roenbergensis</name>
    <name type="common">Marine flagellate</name>
    <dbReference type="NCBI Taxonomy" id="33653"/>
    <lineage>
        <taxon>Eukaryota</taxon>
        <taxon>Sar</taxon>
        <taxon>Stramenopiles</taxon>
        <taxon>Bigyra</taxon>
        <taxon>Opalozoa</taxon>
        <taxon>Bicosoecida</taxon>
        <taxon>Cafeteriaceae</taxon>
        <taxon>Cafeteria</taxon>
    </lineage>
</organism>
<accession>A0A5A8DPU9</accession>
<evidence type="ECO:0000313" key="3">
    <source>
        <dbReference type="Proteomes" id="UP000325113"/>
    </source>
</evidence>
<name>A0A5A8DPU9_CAFRO</name>
<keyword evidence="1" id="KW-0732">Signal</keyword>
<comment type="caution">
    <text evidence="2">The sequence shown here is derived from an EMBL/GenBank/DDBJ whole genome shotgun (WGS) entry which is preliminary data.</text>
</comment>
<evidence type="ECO:0000256" key="1">
    <source>
        <dbReference type="SAM" id="SignalP"/>
    </source>
</evidence>
<protein>
    <recommendedName>
        <fullName evidence="4">RxLR effector protein</fullName>
    </recommendedName>
</protein>
<dbReference type="Proteomes" id="UP000325113">
    <property type="component" value="Unassembled WGS sequence"/>
</dbReference>
<evidence type="ECO:0000313" key="2">
    <source>
        <dbReference type="EMBL" id="KAA0166764.1"/>
    </source>
</evidence>
<gene>
    <name evidence="2" type="ORF">FNF31_01139</name>
</gene>
<dbReference type="EMBL" id="VLTM01000007">
    <property type="protein sequence ID" value="KAA0166764.1"/>
    <property type="molecule type" value="Genomic_DNA"/>
</dbReference>
<reference evidence="2 3" key="1">
    <citation type="submission" date="2019-07" db="EMBL/GenBank/DDBJ databases">
        <title>Genomes of Cafeteria roenbergensis.</title>
        <authorList>
            <person name="Fischer M.G."/>
            <person name="Hackl T."/>
            <person name="Roman M."/>
        </authorList>
    </citation>
    <scope>NUCLEOTIDE SEQUENCE [LARGE SCALE GENOMIC DNA]</scope>
    <source>
        <strain evidence="2 3">Cflag</strain>
    </source>
</reference>
<evidence type="ECO:0008006" key="4">
    <source>
        <dbReference type="Google" id="ProtNLM"/>
    </source>
</evidence>
<dbReference type="AlphaFoldDB" id="A0A5A8DPU9"/>